<dbReference type="EMBL" id="JACJSI010000182">
    <property type="protein sequence ID" value="MBD2534657.1"/>
    <property type="molecule type" value="Genomic_DNA"/>
</dbReference>
<proteinExistence type="inferred from homology"/>
<dbReference type="PANTHER" id="PTHR43477">
    <property type="entry name" value="DIHYDROANTICAPSIN 7-DEHYDROGENASE"/>
    <property type="match status" value="1"/>
</dbReference>
<dbReference type="InterPro" id="IPR051122">
    <property type="entry name" value="SDR_DHRS6-like"/>
</dbReference>
<dbReference type="PRINTS" id="PR00081">
    <property type="entry name" value="GDHRDH"/>
</dbReference>
<sequence>MRLLNKVVVVVGGGSGIGLAVAKLAHSEGATVIILGRSSTKLEQAKGLIGAKVKAIATDVIDEAAISQAFAEIGAFDHLFISAQDASTAPLSETTMEKLRPTLDSKIWGAFHVVKHGISQIRTNGSITFISGLAGRRGYAGLAVAGAANAGIEAVARNLAVELAPIRVNTVCAGVIDTEMLDKVFGEQRAEVVEAIAEKLPVRRIGKPEEIADAVLFLMGNGFITGATLLIDGGDALV</sequence>
<reference evidence="4 5" key="1">
    <citation type="journal article" date="2020" name="ISME J.">
        <title>Comparative genomics reveals insights into cyanobacterial evolution and habitat adaptation.</title>
        <authorList>
            <person name="Chen M.Y."/>
            <person name="Teng W.K."/>
            <person name="Zhao L."/>
            <person name="Hu C.X."/>
            <person name="Zhou Y.K."/>
            <person name="Han B.P."/>
            <person name="Song L.R."/>
            <person name="Shu W.S."/>
        </authorList>
    </citation>
    <scope>NUCLEOTIDE SEQUENCE [LARGE SCALE GENOMIC DNA]</scope>
    <source>
        <strain evidence="4 5">FACHB-838</strain>
    </source>
</reference>
<dbReference type="SMART" id="SM00822">
    <property type="entry name" value="PKS_KR"/>
    <property type="match status" value="1"/>
</dbReference>
<dbReference type="InterPro" id="IPR002347">
    <property type="entry name" value="SDR_fam"/>
</dbReference>
<dbReference type="SUPFAM" id="SSF51735">
    <property type="entry name" value="NAD(P)-binding Rossmann-fold domains"/>
    <property type="match status" value="1"/>
</dbReference>
<dbReference type="InterPro" id="IPR036291">
    <property type="entry name" value="NAD(P)-bd_dom_sf"/>
</dbReference>
<dbReference type="InterPro" id="IPR057326">
    <property type="entry name" value="KR_dom"/>
</dbReference>
<keyword evidence="2" id="KW-0560">Oxidoreductase</keyword>
<dbReference type="Pfam" id="PF13561">
    <property type="entry name" value="adh_short_C2"/>
    <property type="match status" value="1"/>
</dbReference>
<accession>A0ABR8E0L8</accession>
<protein>
    <submittedName>
        <fullName evidence="4">SDR family oxidoreductase</fullName>
    </submittedName>
</protein>
<evidence type="ECO:0000259" key="3">
    <source>
        <dbReference type="SMART" id="SM00822"/>
    </source>
</evidence>
<dbReference type="PANTHER" id="PTHR43477:SF1">
    <property type="entry name" value="DIHYDROANTICAPSIN 7-DEHYDROGENASE"/>
    <property type="match status" value="1"/>
</dbReference>
<feature type="domain" description="Ketoreductase" evidence="3">
    <location>
        <begin position="6"/>
        <end position="179"/>
    </location>
</feature>
<gene>
    <name evidence="4" type="ORF">H6G97_36350</name>
</gene>
<dbReference type="RefSeq" id="WP_190945380.1">
    <property type="nucleotide sequence ID" value="NZ_JACJSI010000182.1"/>
</dbReference>
<evidence type="ECO:0000313" key="5">
    <source>
        <dbReference type="Proteomes" id="UP000623440"/>
    </source>
</evidence>
<dbReference type="Gene3D" id="3.40.50.720">
    <property type="entry name" value="NAD(P)-binding Rossmann-like Domain"/>
    <property type="match status" value="1"/>
</dbReference>
<organism evidence="4 5">
    <name type="scientific">Nostoc flagelliforme FACHB-838</name>
    <dbReference type="NCBI Taxonomy" id="2692904"/>
    <lineage>
        <taxon>Bacteria</taxon>
        <taxon>Bacillati</taxon>
        <taxon>Cyanobacteriota</taxon>
        <taxon>Cyanophyceae</taxon>
        <taxon>Nostocales</taxon>
        <taxon>Nostocaceae</taxon>
        <taxon>Nostoc</taxon>
    </lineage>
</organism>
<evidence type="ECO:0000256" key="1">
    <source>
        <dbReference type="ARBA" id="ARBA00006484"/>
    </source>
</evidence>
<evidence type="ECO:0000313" key="4">
    <source>
        <dbReference type="EMBL" id="MBD2534657.1"/>
    </source>
</evidence>
<comment type="caution">
    <text evidence="4">The sequence shown here is derived from an EMBL/GenBank/DDBJ whole genome shotgun (WGS) entry which is preliminary data.</text>
</comment>
<keyword evidence="5" id="KW-1185">Reference proteome</keyword>
<evidence type="ECO:0000256" key="2">
    <source>
        <dbReference type="ARBA" id="ARBA00023002"/>
    </source>
</evidence>
<dbReference type="CDD" id="cd05233">
    <property type="entry name" value="SDR_c"/>
    <property type="match status" value="1"/>
</dbReference>
<name>A0ABR8E0L8_9NOSO</name>
<dbReference type="Proteomes" id="UP000623440">
    <property type="component" value="Unassembled WGS sequence"/>
</dbReference>
<comment type="similarity">
    <text evidence="1">Belongs to the short-chain dehydrogenases/reductases (SDR) family.</text>
</comment>